<dbReference type="AlphaFoldDB" id="A0A1I1TW85"/>
<proteinExistence type="predicted"/>
<dbReference type="Proteomes" id="UP000198598">
    <property type="component" value="Unassembled WGS sequence"/>
</dbReference>
<name>A0A1I1TW85_9BACT</name>
<dbReference type="STRING" id="662367.SAMN05216167_10622"/>
<dbReference type="PROSITE" id="PS51257">
    <property type="entry name" value="PROKAR_LIPOPROTEIN"/>
    <property type="match status" value="1"/>
</dbReference>
<organism evidence="3 4">
    <name type="scientific">Spirosoma endophyticum</name>
    <dbReference type="NCBI Taxonomy" id="662367"/>
    <lineage>
        <taxon>Bacteria</taxon>
        <taxon>Pseudomonadati</taxon>
        <taxon>Bacteroidota</taxon>
        <taxon>Cytophagia</taxon>
        <taxon>Cytophagales</taxon>
        <taxon>Cytophagaceae</taxon>
        <taxon>Spirosoma</taxon>
    </lineage>
</organism>
<dbReference type="Pfam" id="PF01833">
    <property type="entry name" value="TIG"/>
    <property type="match status" value="1"/>
</dbReference>
<dbReference type="InterPro" id="IPR013783">
    <property type="entry name" value="Ig-like_fold"/>
</dbReference>
<sequence>MKLTRLNRIAGLLFLASLTAFSISSCTKDTDGSPQIAPGNPVATKLMPDSAAGGSLVTLTGTGLGDIRSIVFEKGNVPAGFQSTLNTEGALLFRVPSEVLGGTQNIIFTNSAGNTLKVPFKALAYPTVASVSNYNFTKGTVITLTGNNFDDVTAVTLTDSIKGVSDAVTIVSKAKTQLVVQMPASSLSRAPLRITNGTGRITSPQEFVNVDKAYQIFTDAYGTGFQDASWGDAGAISSKEFASGTASVGKNFQKGNWHLIAFANNSASALPYSADYTYVTGWIKGASADYSLYLTTDAGKAGFGDFVESNKINVKAGVWNYFKIKLSDMDFWLPGKTLKQVGFRIQGPDKQDETFYFDDLMLVK</sequence>
<evidence type="ECO:0000259" key="2">
    <source>
        <dbReference type="SMART" id="SM00429"/>
    </source>
</evidence>
<dbReference type="InterPro" id="IPR002909">
    <property type="entry name" value="IPT_dom"/>
</dbReference>
<feature type="domain" description="IPT/TIG" evidence="2">
    <location>
        <begin position="40"/>
        <end position="123"/>
    </location>
</feature>
<reference evidence="3 4" key="1">
    <citation type="submission" date="2016-10" db="EMBL/GenBank/DDBJ databases">
        <authorList>
            <person name="de Groot N.N."/>
        </authorList>
    </citation>
    <scope>NUCLEOTIDE SEQUENCE [LARGE SCALE GENOMIC DNA]</scope>
    <source>
        <strain evidence="3 4">DSM 26130</strain>
    </source>
</reference>
<feature type="domain" description="IPT/TIG" evidence="2">
    <location>
        <begin position="125"/>
        <end position="210"/>
    </location>
</feature>
<evidence type="ECO:0000313" key="4">
    <source>
        <dbReference type="Proteomes" id="UP000198598"/>
    </source>
</evidence>
<dbReference type="RefSeq" id="WP_093828149.1">
    <property type="nucleotide sequence ID" value="NZ_FOLQ01000006.1"/>
</dbReference>
<accession>A0A1I1TW85</accession>
<dbReference type="SUPFAM" id="SSF81296">
    <property type="entry name" value="E set domains"/>
    <property type="match status" value="2"/>
</dbReference>
<keyword evidence="1" id="KW-0732">Signal</keyword>
<dbReference type="Gene3D" id="2.60.40.10">
    <property type="entry name" value="Immunoglobulins"/>
    <property type="match status" value="2"/>
</dbReference>
<protein>
    <submittedName>
        <fullName evidence="3">IPT/TIG domain-containing protein</fullName>
    </submittedName>
</protein>
<dbReference type="InterPro" id="IPR014756">
    <property type="entry name" value="Ig_E-set"/>
</dbReference>
<evidence type="ECO:0000256" key="1">
    <source>
        <dbReference type="SAM" id="SignalP"/>
    </source>
</evidence>
<feature type="signal peptide" evidence="1">
    <location>
        <begin position="1"/>
        <end position="22"/>
    </location>
</feature>
<feature type="chain" id="PRO_5011537886" evidence="1">
    <location>
        <begin position="23"/>
        <end position="364"/>
    </location>
</feature>
<dbReference type="SMART" id="SM00429">
    <property type="entry name" value="IPT"/>
    <property type="match status" value="2"/>
</dbReference>
<dbReference type="OrthoDB" id="660167at2"/>
<keyword evidence="4" id="KW-1185">Reference proteome</keyword>
<dbReference type="EMBL" id="FOLQ01000006">
    <property type="protein sequence ID" value="SFD62891.1"/>
    <property type="molecule type" value="Genomic_DNA"/>
</dbReference>
<gene>
    <name evidence="3" type="ORF">SAMN05216167_10622</name>
</gene>
<evidence type="ECO:0000313" key="3">
    <source>
        <dbReference type="EMBL" id="SFD62891.1"/>
    </source>
</evidence>